<evidence type="ECO:0000313" key="4">
    <source>
        <dbReference type="EMBL" id="KAL2859806.1"/>
    </source>
</evidence>
<accession>A0ABR4L5N8</accession>
<feature type="DNA-binding region" description="Fork-head" evidence="2">
    <location>
        <begin position="109"/>
        <end position="200"/>
    </location>
</feature>
<dbReference type="InterPro" id="IPR036390">
    <property type="entry name" value="WH_DNA-bd_sf"/>
</dbReference>
<evidence type="ECO:0000313" key="5">
    <source>
        <dbReference type="Proteomes" id="UP001610432"/>
    </source>
</evidence>
<keyword evidence="5" id="KW-1185">Reference proteome</keyword>
<name>A0ABR4L5N8_9EURO</name>
<keyword evidence="2" id="KW-0539">Nucleus</keyword>
<keyword evidence="1 2" id="KW-0238">DNA-binding</keyword>
<dbReference type="Pfam" id="PF00250">
    <property type="entry name" value="Forkhead"/>
    <property type="match status" value="1"/>
</dbReference>
<gene>
    <name evidence="4" type="ORF">BJX67DRAFT_368756</name>
</gene>
<dbReference type="Gene3D" id="1.10.10.10">
    <property type="entry name" value="Winged helix-like DNA-binding domain superfamily/Winged helix DNA-binding domain"/>
    <property type="match status" value="1"/>
</dbReference>
<dbReference type="InterPro" id="IPR001766">
    <property type="entry name" value="Fork_head_dom"/>
</dbReference>
<dbReference type="SUPFAM" id="SSF46785">
    <property type="entry name" value="Winged helix' DNA-binding domain"/>
    <property type="match status" value="1"/>
</dbReference>
<dbReference type="Proteomes" id="UP001610432">
    <property type="component" value="Unassembled WGS sequence"/>
</dbReference>
<dbReference type="SMART" id="SM00339">
    <property type="entry name" value="FH"/>
    <property type="match status" value="1"/>
</dbReference>
<reference evidence="4 5" key="1">
    <citation type="submission" date="2024-07" db="EMBL/GenBank/DDBJ databases">
        <title>Section-level genome sequencing and comparative genomics of Aspergillus sections Usti and Cavernicolus.</title>
        <authorList>
            <consortium name="Lawrence Berkeley National Laboratory"/>
            <person name="Nybo J.L."/>
            <person name="Vesth T.C."/>
            <person name="Theobald S."/>
            <person name="Frisvad J.C."/>
            <person name="Larsen T.O."/>
            <person name="Kjaerboelling I."/>
            <person name="Rothschild-Mancinelli K."/>
            <person name="Lyhne E.K."/>
            <person name="Kogle M.E."/>
            <person name="Barry K."/>
            <person name="Clum A."/>
            <person name="Na H."/>
            <person name="Ledsgaard L."/>
            <person name="Lin J."/>
            <person name="Lipzen A."/>
            <person name="Kuo A."/>
            <person name="Riley R."/>
            <person name="Mondo S."/>
            <person name="Labutti K."/>
            <person name="Haridas S."/>
            <person name="Pangalinan J."/>
            <person name="Salamov A.A."/>
            <person name="Simmons B.A."/>
            <person name="Magnuson J.K."/>
            <person name="Chen J."/>
            <person name="Drula E."/>
            <person name="Henrissat B."/>
            <person name="Wiebenga A."/>
            <person name="Lubbers R.J."/>
            <person name="Gomes A.C."/>
            <person name="Macurrencykelacurrency M.R."/>
            <person name="Stajich J."/>
            <person name="Grigoriev I.V."/>
            <person name="Mortensen U.H."/>
            <person name="De Vries R.P."/>
            <person name="Baker S.E."/>
            <person name="Andersen M.R."/>
        </authorList>
    </citation>
    <scope>NUCLEOTIDE SEQUENCE [LARGE SCALE GENOMIC DNA]</scope>
    <source>
        <strain evidence="4 5">CBS 449.75</strain>
    </source>
</reference>
<organism evidence="4 5">
    <name type="scientific">Aspergillus lucknowensis</name>
    <dbReference type="NCBI Taxonomy" id="176173"/>
    <lineage>
        <taxon>Eukaryota</taxon>
        <taxon>Fungi</taxon>
        <taxon>Dikarya</taxon>
        <taxon>Ascomycota</taxon>
        <taxon>Pezizomycotina</taxon>
        <taxon>Eurotiomycetes</taxon>
        <taxon>Eurotiomycetidae</taxon>
        <taxon>Eurotiales</taxon>
        <taxon>Aspergillaceae</taxon>
        <taxon>Aspergillus</taxon>
        <taxon>Aspergillus subgen. Nidulantes</taxon>
    </lineage>
</organism>
<dbReference type="RefSeq" id="XP_070880362.1">
    <property type="nucleotide sequence ID" value="XM_071030668.1"/>
</dbReference>
<proteinExistence type="predicted"/>
<comment type="subcellular location">
    <subcellularLocation>
        <location evidence="2">Nucleus</location>
    </subcellularLocation>
</comment>
<sequence length="205" mass="22758">MHQFSPLPSGLPASDHGLCHVITPGSSYSTTDEAYANSPLQLWSGFSYNPQWGTLCYSPDLSLASFVPPSHFLSSSANTMTTTNPCQSLSPSLANPPAEIKMRSEAAIEPDAPYSELIYAALQNAPGHKLSLEDIYMWFEVNTTKEREQKGWRATVRYNLSQNPRFELVREQATPGGKRYSCWGLTNEALMNGIQIYKRKSEKGC</sequence>
<protein>
    <recommendedName>
        <fullName evidence="3">Fork-head domain-containing protein</fullName>
    </recommendedName>
</protein>
<comment type="caution">
    <text evidence="4">The sequence shown here is derived from an EMBL/GenBank/DDBJ whole genome shotgun (WGS) entry which is preliminary data.</text>
</comment>
<dbReference type="GeneID" id="98145740"/>
<evidence type="ECO:0000256" key="1">
    <source>
        <dbReference type="ARBA" id="ARBA00023125"/>
    </source>
</evidence>
<dbReference type="InterPro" id="IPR036388">
    <property type="entry name" value="WH-like_DNA-bd_sf"/>
</dbReference>
<evidence type="ECO:0000256" key="2">
    <source>
        <dbReference type="PROSITE-ProRule" id="PRU00089"/>
    </source>
</evidence>
<evidence type="ECO:0000259" key="3">
    <source>
        <dbReference type="PROSITE" id="PS50039"/>
    </source>
</evidence>
<dbReference type="PROSITE" id="PS50039">
    <property type="entry name" value="FORK_HEAD_3"/>
    <property type="match status" value="1"/>
</dbReference>
<dbReference type="EMBL" id="JBFXLQ010000114">
    <property type="protein sequence ID" value="KAL2859806.1"/>
    <property type="molecule type" value="Genomic_DNA"/>
</dbReference>
<feature type="domain" description="Fork-head" evidence="3">
    <location>
        <begin position="109"/>
        <end position="200"/>
    </location>
</feature>